<keyword evidence="4" id="KW-1185">Reference proteome</keyword>
<name>A0A0H2RNJ7_9AGAM</name>
<dbReference type="OrthoDB" id="3251775at2759"/>
<proteinExistence type="predicted"/>
<feature type="transmembrane region" description="Helical" evidence="1">
    <location>
        <begin position="92"/>
        <end position="111"/>
    </location>
</feature>
<dbReference type="AlphaFoldDB" id="A0A0H2RNJ7"/>
<keyword evidence="1" id="KW-0812">Transmembrane</keyword>
<sequence length="192" mass="21819">MTFMIVAAIAIQSYEYLIKFDDEVRYLWSRRLSLGGILLFLCRYLPFSSTFLLYVYLITKNFDPSHCRTIAIASMSIVYVQFLLATSTNPRYAIPPILSRLMTNNLVVLLARSYAVWGGSKKVNVIMIIWVICVTIGSCYPLALYDRHLLPVGTHTAHGCLVKPGSSNVVLVEIDFIFLFASETCKFRQRDV</sequence>
<evidence type="ECO:0000259" key="2">
    <source>
        <dbReference type="Pfam" id="PF20151"/>
    </source>
</evidence>
<dbReference type="InParanoid" id="A0A0H2RNJ7"/>
<dbReference type="Pfam" id="PF20151">
    <property type="entry name" value="DUF6533"/>
    <property type="match status" value="1"/>
</dbReference>
<protein>
    <recommendedName>
        <fullName evidence="2">DUF6533 domain-containing protein</fullName>
    </recommendedName>
</protein>
<evidence type="ECO:0000313" key="4">
    <source>
        <dbReference type="Proteomes" id="UP000053477"/>
    </source>
</evidence>
<dbReference type="InterPro" id="IPR045340">
    <property type="entry name" value="DUF6533"/>
</dbReference>
<evidence type="ECO:0000313" key="3">
    <source>
        <dbReference type="EMBL" id="KLO11028.1"/>
    </source>
</evidence>
<feature type="transmembrane region" description="Helical" evidence="1">
    <location>
        <begin position="123"/>
        <end position="143"/>
    </location>
</feature>
<keyword evidence="1" id="KW-1133">Transmembrane helix</keyword>
<gene>
    <name evidence="3" type="ORF">SCHPADRAFT_942423</name>
</gene>
<feature type="transmembrane region" description="Helical" evidence="1">
    <location>
        <begin position="69"/>
        <end position="86"/>
    </location>
</feature>
<accession>A0A0H2RNJ7</accession>
<reference evidence="3 4" key="1">
    <citation type="submission" date="2015-04" db="EMBL/GenBank/DDBJ databases">
        <title>Complete genome sequence of Schizopora paradoxa KUC8140, a cosmopolitan wood degrader in East Asia.</title>
        <authorList>
            <consortium name="DOE Joint Genome Institute"/>
            <person name="Min B."/>
            <person name="Park H."/>
            <person name="Jang Y."/>
            <person name="Kim J.-J."/>
            <person name="Kim K.H."/>
            <person name="Pangilinan J."/>
            <person name="Lipzen A."/>
            <person name="Riley R."/>
            <person name="Grigoriev I.V."/>
            <person name="Spatafora J.W."/>
            <person name="Choi I.-G."/>
        </authorList>
    </citation>
    <scope>NUCLEOTIDE SEQUENCE [LARGE SCALE GENOMIC DNA]</scope>
    <source>
        <strain evidence="3 4">KUC8140</strain>
    </source>
</reference>
<dbReference type="EMBL" id="KQ086011">
    <property type="protein sequence ID" value="KLO11028.1"/>
    <property type="molecule type" value="Genomic_DNA"/>
</dbReference>
<organism evidence="3 4">
    <name type="scientific">Schizopora paradoxa</name>
    <dbReference type="NCBI Taxonomy" id="27342"/>
    <lineage>
        <taxon>Eukaryota</taxon>
        <taxon>Fungi</taxon>
        <taxon>Dikarya</taxon>
        <taxon>Basidiomycota</taxon>
        <taxon>Agaricomycotina</taxon>
        <taxon>Agaricomycetes</taxon>
        <taxon>Hymenochaetales</taxon>
        <taxon>Schizoporaceae</taxon>
        <taxon>Schizopora</taxon>
    </lineage>
</organism>
<dbReference type="Proteomes" id="UP000053477">
    <property type="component" value="Unassembled WGS sequence"/>
</dbReference>
<feature type="domain" description="DUF6533" evidence="2">
    <location>
        <begin position="4"/>
        <end position="47"/>
    </location>
</feature>
<evidence type="ECO:0000256" key="1">
    <source>
        <dbReference type="SAM" id="Phobius"/>
    </source>
</evidence>
<feature type="transmembrane region" description="Helical" evidence="1">
    <location>
        <begin position="37"/>
        <end position="57"/>
    </location>
</feature>
<keyword evidence="1" id="KW-0472">Membrane</keyword>